<evidence type="ECO:0000313" key="4">
    <source>
        <dbReference type="Proteomes" id="UP000292345"/>
    </source>
</evidence>
<dbReference type="InterPro" id="IPR009081">
    <property type="entry name" value="PP-bd_ACP"/>
</dbReference>
<dbReference type="GO" id="GO:0047527">
    <property type="term" value="F:2,3-dihydroxybenzoate-serine ligase activity"/>
    <property type="evidence" value="ECO:0007669"/>
    <property type="project" value="TreeGrafter"/>
</dbReference>
<dbReference type="GO" id="GO:0043041">
    <property type="term" value="P:amino acid activation for nonribosomal peptide biosynthetic process"/>
    <property type="evidence" value="ECO:0007669"/>
    <property type="project" value="TreeGrafter"/>
</dbReference>
<evidence type="ECO:0000259" key="2">
    <source>
        <dbReference type="PROSITE" id="PS50075"/>
    </source>
</evidence>
<dbReference type="InterPro" id="IPR042099">
    <property type="entry name" value="ANL_N_sf"/>
</dbReference>
<dbReference type="InterPro" id="IPR020845">
    <property type="entry name" value="AMP-binding_CS"/>
</dbReference>
<evidence type="ECO:0000256" key="1">
    <source>
        <dbReference type="SAM" id="MobiDB-lite"/>
    </source>
</evidence>
<dbReference type="Pfam" id="PF00550">
    <property type="entry name" value="PP-binding"/>
    <property type="match status" value="1"/>
</dbReference>
<accession>A0A4Q7EL35</accession>
<dbReference type="AlphaFoldDB" id="A0A4Q7EL35"/>
<dbReference type="EMBL" id="PPUZ01000010">
    <property type="protein sequence ID" value="RZM84291.1"/>
    <property type="molecule type" value="Genomic_DNA"/>
</dbReference>
<dbReference type="PRINTS" id="PR00154">
    <property type="entry name" value="AMPBINDING"/>
</dbReference>
<dbReference type="SUPFAM" id="SSF52777">
    <property type="entry name" value="CoA-dependent acyltransferases"/>
    <property type="match status" value="2"/>
</dbReference>
<dbReference type="Pfam" id="PF00668">
    <property type="entry name" value="Condensation"/>
    <property type="match status" value="1"/>
</dbReference>
<dbReference type="PANTHER" id="PTHR45527:SF1">
    <property type="entry name" value="FATTY ACID SYNTHASE"/>
    <property type="match status" value="1"/>
</dbReference>
<dbReference type="Gene3D" id="3.30.559.30">
    <property type="entry name" value="Nonribosomal peptide synthetase, condensation domain"/>
    <property type="match status" value="1"/>
</dbReference>
<dbReference type="Gene3D" id="3.40.50.12780">
    <property type="entry name" value="N-terminal domain of ligase-like"/>
    <property type="match status" value="1"/>
</dbReference>
<dbReference type="SUPFAM" id="SSF56801">
    <property type="entry name" value="Acetyl-CoA synthetase-like"/>
    <property type="match status" value="1"/>
</dbReference>
<feature type="compositionally biased region" description="Basic residues" evidence="1">
    <location>
        <begin position="1047"/>
        <end position="1062"/>
    </location>
</feature>
<dbReference type="PANTHER" id="PTHR45527">
    <property type="entry name" value="NONRIBOSOMAL PEPTIDE SYNTHETASE"/>
    <property type="match status" value="1"/>
</dbReference>
<feature type="domain" description="Carrier" evidence="2">
    <location>
        <begin position="952"/>
        <end position="1027"/>
    </location>
</feature>
<dbReference type="InterPro" id="IPR020459">
    <property type="entry name" value="AMP-binding"/>
</dbReference>
<proteinExistence type="predicted"/>
<dbReference type="InterPro" id="IPR000873">
    <property type="entry name" value="AMP-dep_synth/lig_dom"/>
</dbReference>
<dbReference type="InterPro" id="IPR010071">
    <property type="entry name" value="AA_adenyl_dom"/>
</dbReference>
<comment type="caution">
    <text evidence="3">The sequence shown here is derived from an EMBL/GenBank/DDBJ whole genome shotgun (WGS) entry which is preliminary data.</text>
</comment>
<dbReference type="PROSITE" id="PS50075">
    <property type="entry name" value="CARRIER"/>
    <property type="match status" value="1"/>
</dbReference>
<dbReference type="Gene3D" id="1.10.1200.10">
    <property type="entry name" value="ACP-like"/>
    <property type="match status" value="1"/>
</dbReference>
<reference evidence="3 4" key="1">
    <citation type="submission" date="2018-01" db="EMBL/GenBank/DDBJ databases">
        <title>Co-occurrence of chitin degradation, pigmentation and bioactivity in marine Pseudoalteromonas.</title>
        <authorList>
            <person name="Paulsen S."/>
            <person name="Gram L."/>
            <person name="Machado H."/>
        </authorList>
    </citation>
    <scope>NUCLEOTIDE SEQUENCE [LARGE SCALE GENOMIC DNA]</scope>
    <source>
        <strain evidence="3 4">S1946</strain>
    </source>
</reference>
<dbReference type="GO" id="GO:0009239">
    <property type="term" value="P:enterobactin biosynthetic process"/>
    <property type="evidence" value="ECO:0007669"/>
    <property type="project" value="TreeGrafter"/>
</dbReference>
<dbReference type="PROSITE" id="PS00455">
    <property type="entry name" value="AMP_BINDING"/>
    <property type="match status" value="1"/>
</dbReference>
<dbReference type="Gene3D" id="3.30.300.30">
    <property type="match status" value="1"/>
</dbReference>
<dbReference type="Pfam" id="PF00501">
    <property type="entry name" value="AMP-binding"/>
    <property type="match status" value="1"/>
</dbReference>
<dbReference type="NCBIfam" id="TIGR01733">
    <property type="entry name" value="AA-adenyl-dom"/>
    <property type="match status" value="1"/>
</dbReference>
<evidence type="ECO:0000313" key="3">
    <source>
        <dbReference type="EMBL" id="RZM84291.1"/>
    </source>
</evidence>
<dbReference type="InterPro" id="IPR001242">
    <property type="entry name" value="Condensation_dom"/>
</dbReference>
<feature type="region of interest" description="Disordered" evidence="1">
    <location>
        <begin position="1034"/>
        <end position="1062"/>
    </location>
</feature>
<dbReference type="GO" id="GO:0009366">
    <property type="term" value="C:enterobactin synthetase complex"/>
    <property type="evidence" value="ECO:0007669"/>
    <property type="project" value="TreeGrafter"/>
</dbReference>
<dbReference type="SUPFAM" id="SSF47336">
    <property type="entry name" value="ACP-like"/>
    <property type="match status" value="1"/>
</dbReference>
<dbReference type="InterPro" id="IPR045851">
    <property type="entry name" value="AMP-bd_C_sf"/>
</dbReference>
<dbReference type="GO" id="GO:0031177">
    <property type="term" value="F:phosphopantetheine binding"/>
    <property type="evidence" value="ECO:0007669"/>
    <property type="project" value="TreeGrafter"/>
</dbReference>
<dbReference type="GO" id="GO:0005829">
    <property type="term" value="C:cytosol"/>
    <property type="evidence" value="ECO:0007669"/>
    <property type="project" value="TreeGrafter"/>
</dbReference>
<dbReference type="Proteomes" id="UP000292345">
    <property type="component" value="Unassembled WGS sequence"/>
</dbReference>
<dbReference type="InterPro" id="IPR036736">
    <property type="entry name" value="ACP-like_sf"/>
</dbReference>
<gene>
    <name evidence="3" type="ORF">C3B51_04055</name>
</gene>
<protein>
    <recommendedName>
        <fullName evidence="2">Carrier domain-containing protein</fullName>
    </recommendedName>
</protein>
<dbReference type="Gene3D" id="3.30.559.10">
    <property type="entry name" value="Chloramphenicol acetyltransferase-like domain"/>
    <property type="match status" value="1"/>
</dbReference>
<sequence>MQVNRLAPNQKDIFVEQKIFDDLPMFNIGGYAIFRQAIDVEVFCQAQSVLENRFDIFGLSFSEQQSGLSQQIRQTRGQIEFVDFSTDEDPTASALARLKCLYSKRFELDKDILYRTCLFKLANEEYWYVCLAHHLITDGWGYTLWLKDVCRIYSNLLRGAEALDAIESIDFLTALGAQKAGRDLSKSRQFWQNELATLPPLVFGNKHHSGDLAQDYRSHRVSRHITQQHAMHWRAENRHTIPVSLQSMLMAALSVYFFQTTQQSKFLVGQPLHNRSTAGLKRSYGNFLSMGVSKVELEPDWQVSELFQWLHEQKRKEFRHQKLPIAELNQLASYDRAERSLLYDIELNYQKLSYKIDAELIDGETHFWHSQYQKSALIITLCDYGEQQRLELHADFHSDVFADAEQADAFLLRLITLIDWFVEHFEQPIMAAPVLSAADLRGWERFNMQPDNTYVPDSLAQLTAQKSAFTQQVRCNAMCLSGEQFKNTVHKATIKLQQHGVKAGDRVALNLKRDANLPAWLFAIWQLQAVYVPLSRAWPDERVSYVLNDSHPQVIVSDYQQQAECEHAVQVISAALDEVQLSDAAPLSWSISPDSLAYIIYTSGTTGAPKGVMVSHRALAAFLSAMHGALGTSQGAFWLASTTVGFDISILELVYPILYGQDVYVSEEGLFQRPEHLQALLSNTGINTIQATPTAWRVLLNSGWSPRADLTLLCGGEALGPDLAAALSTSGNRLFNFYGPTEATIWATVMQFQAGAEVSIGRPLTHSQAYVVNPQGQLMPPLVTGELVLTGPCLAQGYWQNPALTKQKFTTLELGGHHPQRVYHTGDQAYLNADNQLIYVGRNDRQIKFRGVRVELAEIESKLRAIENVEDAYVTLVTRADTHNEVLVAYLKTPRAIFNEARAVAQLKQSLPAYLIPTRFECLDTFPLNDSGKVAVNAFPAIGWESTGPAVVSDNQIEQILLETWQQMLGRNDFSVDDNFFDMGASSLDVVNFTAQINTQIKRAILTVDVFANPTVRSLAHKLAHSDVTASTMVSNSASQKQSLQAGRRRLSARRKSRATAE</sequence>
<organism evidence="3 4">
    <name type="scientific">Pseudoalteromonas rubra</name>
    <dbReference type="NCBI Taxonomy" id="43658"/>
    <lineage>
        <taxon>Bacteria</taxon>
        <taxon>Pseudomonadati</taxon>
        <taxon>Pseudomonadota</taxon>
        <taxon>Gammaproteobacteria</taxon>
        <taxon>Alteromonadales</taxon>
        <taxon>Pseudoalteromonadaceae</taxon>
        <taxon>Pseudoalteromonas</taxon>
    </lineage>
</organism>
<feature type="compositionally biased region" description="Polar residues" evidence="1">
    <location>
        <begin position="1034"/>
        <end position="1045"/>
    </location>
</feature>
<name>A0A4Q7EL35_9GAMM</name>
<dbReference type="InterPro" id="IPR023213">
    <property type="entry name" value="CAT-like_dom_sf"/>
</dbReference>